<dbReference type="SUPFAM" id="SSF53448">
    <property type="entry name" value="Nucleotide-diphospho-sugar transferases"/>
    <property type="match status" value="1"/>
</dbReference>
<organism evidence="2 3">
    <name type="scientific">Paenibacillus taichungensis</name>
    <dbReference type="NCBI Taxonomy" id="484184"/>
    <lineage>
        <taxon>Bacteria</taxon>
        <taxon>Bacillati</taxon>
        <taxon>Bacillota</taxon>
        <taxon>Bacilli</taxon>
        <taxon>Bacillales</taxon>
        <taxon>Paenibacillaceae</taxon>
        <taxon>Paenibacillus</taxon>
    </lineage>
</organism>
<keyword evidence="3" id="KW-1185">Reference proteome</keyword>
<dbReference type="Pfam" id="PF00535">
    <property type="entry name" value="Glycos_transf_2"/>
    <property type="match status" value="1"/>
</dbReference>
<dbReference type="RefSeq" id="WP_175381999.1">
    <property type="nucleotide sequence ID" value="NZ_CBCRYD010000001.1"/>
</dbReference>
<feature type="domain" description="Glycosyltransferase 2-like" evidence="1">
    <location>
        <begin position="14"/>
        <end position="123"/>
    </location>
</feature>
<evidence type="ECO:0000259" key="1">
    <source>
        <dbReference type="Pfam" id="PF00535"/>
    </source>
</evidence>
<protein>
    <submittedName>
        <fullName evidence="2">Glycosyltransferase</fullName>
    </submittedName>
</protein>
<dbReference type="GeneID" id="97131786"/>
<dbReference type="InterPro" id="IPR029044">
    <property type="entry name" value="Nucleotide-diphossugar_trans"/>
</dbReference>
<dbReference type="InterPro" id="IPR001173">
    <property type="entry name" value="Glyco_trans_2-like"/>
</dbReference>
<comment type="caution">
    <text evidence="2">The sequence shown here is derived from an EMBL/GenBank/DDBJ whole genome shotgun (WGS) entry which is preliminary data.</text>
</comment>
<dbReference type="EMBL" id="JABMCC010000108">
    <property type="protein sequence ID" value="NUU55150.1"/>
    <property type="molecule type" value="Genomic_DNA"/>
</dbReference>
<dbReference type="Gene3D" id="3.90.550.10">
    <property type="entry name" value="Spore Coat Polysaccharide Biosynthesis Protein SpsA, Chain A"/>
    <property type="match status" value="1"/>
</dbReference>
<reference evidence="2 3" key="1">
    <citation type="submission" date="2020-05" db="EMBL/GenBank/DDBJ databases">
        <title>Genome Sequencing of Type Strains.</title>
        <authorList>
            <person name="Lemaire J.F."/>
            <person name="Inderbitzin P."/>
            <person name="Gregorio O.A."/>
            <person name="Collins S.B."/>
            <person name="Wespe N."/>
            <person name="Knight-Connoni V."/>
        </authorList>
    </citation>
    <scope>NUCLEOTIDE SEQUENCE [LARGE SCALE GENOMIC DNA]</scope>
    <source>
        <strain evidence="2 3">DSM 19942</strain>
    </source>
</reference>
<evidence type="ECO:0000313" key="2">
    <source>
        <dbReference type="EMBL" id="NUU55150.1"/>
    </source>
</evidence>
<evidence type="ECO:0000313" key="3">
    <source>
        <dbReference type="Proteomes" id="UP000577724"/>
    </source>
</evidence>
<name>A0ABX2MMA9_9BACL</name>
<accession>A0ABX2MMA9</accession>
<proteinExistence type="predicted"/>
<sequence length="243" mass="27909">MVNPDRSLDLNGVSIIVCTKRRQCMGNLFRNYSRQNYKIKELIIILNNNNLRVNEYIQAAKQYINVRVVSLPEQVSLGHCLNYGASLSNFNLIAKFDDDDYYAPLYLTDSVHTLGKTRADIVGKRAHYMYLSSKKLLLLRYPTKANQYVPLIQGATLLVKRHVISEVGFPDQNRGECVTFCSDSLAKGYKIYSGGSSHFLAIRRRNSKDHTWIVSDKELLTRNVKVLKVRNPRKFICQPDNFI</sequence>
<gene>
    <name evidence="2" type="ORF">HP548_13780</name>
</gene>
<dbReference type="Proteomes" id="UP000577724">
    <property type="component" value="Unassembled WGS sequence"/>
</dbReference>